<evidence type="ECO:0000259" key="2">
    <source>
        <dbReference type="Pfam" id="PF00266"/>
    </source>
</evidence>
<dbReference type="InterPro" id="IPR015422">
    <property type="entry name" value="PyrdxlP-dep_Trfase_small"/>
</dbReference>
<dbReference type="Gene3D" id="3.40.640.10">
    <property type="entry name" value="Type I PLP-dependent aspartate aminotransferase-like (Major domain)"/>
    <property type="match status" value="1"/>
</dbReference>
<dbReference type="PANTHER" id="PTHR43586">
    <property type="entry name" value="CYSTEINE DESULFURASE"/>
    <property type="match status" value="1"/>
</dbReference>
<gene>
    <name evidence="3" type="ORF">EV197_0259</name>
</gene>
<dbReference type="InterPro" id="IPR000192">
    <property type="entry name" value="Aminotrans_V_dom"/>
</dbReference>
<dbReference type="InterPro" id="IPR015424">
    <property type="entry name" value="PyrdxlP-dep_Trfase"/>
</dbReference>
<sequence>MKCQKHLFTLSEDITYLNGAYMSPQLKSVSEIGITNLLKKEDPSSTPPQDFFSSRVTLKKRFAQLIGASDYTNTAIIPSVSYGIANAATNIKLQKGDEIILVEEQFPSNYYSWKRIADQKEAKITLIKPPKNFRERGKIWNESILAAINSKTACIAMAQVHWADGTLFDLKAIREKSLQFGAKLIIDATQSLGAYPFSIQDIPVDAVICGGYKWLLGPYSLGMAYYNDSFNDGIPIEENWMNRMHSEDFSSLTRYESNYQDKASRYSVGESSNFILTPMLTRAIEQLIEWQPAQIQKYAATITTNCIESLQEAGYLIEDDKYRASHLFGIYLTENHDMNTIKRKLAEHKIYVSYRGEAIRVSAHIYNEEKDLELLSNLLTE</sequence>
<dbReference type="RefSeq" id="WP_130284919.1">
    <property type="nucleotide sequence ID" value="NZ_SGXE01000001.1"/>
</dbReference>
<dbReference type="PANTHER" id="PTHR43586:SF15">
    <property type="entry name" value="BLR3095 PROTEIN"/>
    <property type="match status" value="1"/>
</dbReference>
<organism evidence="3 4">
    <name type="scientific">Aquimarina brevivitae</name>
    <dbReference type="NCBI Taxonomy" id="323412"/>
    <lineage>
        <taxon>Bacteria</taxon>
        <taxon>Pseudomonadati</taxon>
        <taxon>Bacteroidota</taxon>
        <taxon>Flavobacteriia</taxon>
        <taxon>Flavobacteriales</taxon>
        <taxon>Flavobacteriaceae</taxon>
        <taxon>Aquimarina</taxon>
    </lineage>
</organism>
<comment type="caution">
    <text evidence="3">The sequence shown here is derived from an EMBL/GenBank/DDBJ whole genome shotgun (WGS) entry which is preliminary data.</text>
</comment>
<protein>
    <submittedName>
        <fullName evidence="3">Selenocysteine lyase/cysteine desulfurase</fullName>
    </submittedName>
</protein>
<dbReference type="AlphaFoldDB" id="A0A4Q7PFF2"/>
<keyword evidence="1" id="KW-0663">Pyridoxal phosphate</keyword>
<dbReference type="Proteomes" id="UP000292262">
    <property type="component" value="Unassembled WGS sequence"/>
</dbReference>
<dbReference type="GO" id="GO:0016829">
    <property type="term" value="F:lyase activity"/>
    <property type="evidence" value="ECO:0007669"/>
    <property type="project" value="UniProtKB-KW"/>
</dbReference>
<evidence type="ECO:0000256" key="1">
    <source>
        <dbReference type="ARBA" id="ARBA00022898"/>
    </source>
</evidence>
<feature type="domain" description="Aminotransferase class V" evidence="2">
    <location>
        <begin position="58"/>
        <end position="373"/>
    </location>
</feature>
<dbReference type="InterPro" id="IPR015421">
    <property type="entry name" value="PyrdxlP-dep_Trfase_major"/>
</dbReference>
<dbReference type="Gene3D" id="3.90.1150.10">
    <property type="entry name" value="Aspartate Aminotransferase, domain 1"/>
    <property type="match status" value="1"/>
</dbReference>
<dbReference type="Pfam" id="PF00266">
    <property type="entry name" value="Aminotran_5"/>
    <property type="match status" value="1"/>
</dbReference>
<evidence type="ECO:0000313" key="4">
    <source>
        <dbReference type="Proteomes" id="UP000292262"/>
    </source>
</evidence>
<accession>A0A4Q7PFF2</accession>
<reference evidence="3 4" key="1">
    <citation type="submission" date="2019-02" db="EMBL/GenBank/DDBJ databases">
        <title>Genomic Encyclopedia of Type Strains, Phase IV (KMG-IV): sequencing the most valuable type-strain genomes for metagenomic binning, comparative biology and taxonomic classification.</title>
        <authorList>
            <person name="Goeker M."/>
        </authorList>
    </citation>
    <scope>NUCLEOTIDE SEQUENCE [LARGE SCALE GENOMIC DNA]</scope>
    <source>
        <strain evidence="3 4">DSM 17196</strain>
    </source>
</reference>
<dbReference type="OrthoDB" id="513408at2"/>
<name>A0A4Q7PFF2_9FLAO</name>
<keyword evidence="4" id="KW-1185">Reference proteome</keyword>
<proteinExistence type="predicted"/>
<dbReference type="EMBL" id="SGXE01000001">
    <property type="protein sequence ID" value="RZS99055.1"/>
    <property type="molecule type" value="Genomic_DNA"/>
</dbReference>
<dbReference type="SUPFAM" id="SSF53383">
    <property type="entry name" value="PLP-dependent transferases"/>
    <property type="match status" value="1"/>
</dbReference>
<evidence type="ECO:0000313" key="3">
    <source>
        <dbReference type="EMBL" id="RZS99055.1"/>
    </source>
</evidence>
<keyword evidence="3" id="KW-0456">Lyase</keyword>